<proteinExistence type="predicted"/>
<evidence type="ECO:0000313" key="1">
    <source>
        <dbReference type="EMBL" id="QJA62182.1"/>
    </source>
</evidence>
<gene>
    <name evidence="2" type="ORF">MM415A01816_0004</name>
    <name evidence="1" type="ORF">MM415B00814_0001</name>
</gene>
<sequence length="55" mass="6367">MRYCVLSHRLFRIRPDGVRLTRKSVILWLEGLKGAVQIPAKKAKGSIYAKKPMVW</sequence>
<accession>A0A6M3K3K4</accession>
<dbReference type="AlphaFoldDB" id="A0A6M3K3K4"/>
<reference evidence="2" key="1">
    <citation type="submission" date="2020-03" db="EMBL/GenBank/DDBJ databases">
        <title>The deep terrestrial virosphere.</title>
        <authorList>
            <person name="Holmfeldt K."/>
            <person name="Nilsson E."/>
            <person name="Simone D."/>
            <person name="Lopez-Fernandez M."/>
            <person name="Wu X."/>
            <person name="de Brujin I."/>
            <person name="Lundin D."/>
            <person name="Andersson A."/>
            <person name="Bertilsson S."/>
            <person name="Dopson M."/>
        </authorList>
    </citation>
    <scope>NUCLEOTIDE SEQUENCE</scope>
    <source>
        <strain evidence="2">MM415A01816</strain>
        <strain evidence="1">MM415B00814</strain>
    </source>
</reference>
<dbReference type="EMBL" id="MT141464">
    <property type="protein sequence ID" value="QJA62182.1"/>
    <property type="molecule type" value="Genomic_DNA"/>
</dbReference>
<evidence type="ECO:0000313" key="2">
    <source>
        <dbReference type="EMBL" id="QJA75325.1"/>
    </source>
</evidence>
<name>A0A6M3K3K4_9ZZZZ</name>
<dbReference type="EMBL" id="MT142156">
    <property type="protein sequence ID" value="QJA75325.1"/>
    <property type="molecule type" value="Genomic_DNA"/>
</dbReference>
<organism evidence="2">
    <name type="scientific">viral metagenome</name>
    <dbReference type="NCBI Taxonomy" id="1070528"/>
    <lineage>
        <taxon>unclassified sequences</taxon>
        <taxon>metagenomes</taxon>
        <taxon>organismal metagenomes</taxon>
    </lineage>
</organism>
<protein>
    <submittedName>
        <fullName evidence="2">Uncharacterized protein</fullName>
    </submittedName>
</protein>